<feature type="compositionally biased region" description="Low complexity" evidence="4">
    <location>
        <begin position="530"/>
        <end position="539"/>
    </location>
</feature>
<evidence type="ECO:0000256" key="3">
    <source>
        <dbReference type="ARBA" id="ARBA00023186"/>
    </source>
</evidence>
<dbReference type="PANTHER" id="PTHR42749">
    <property type="entry name" value="CELL SHAPE-DETERMINING PROTEIN MREB"/>
    <property type="match status" value="1"/>
</dbReference>
<feature type="compositionally biased region" description="Low complexity" evidence="4">
    <location>
        <begin position="469"/>
        <end position="492"/>
    </location>
</feature>
<dbReference type="RefSeq" id="WP_050669058.1">
    <property type="nucleotide sequence ID" value="NZ_LAIR01000002.1"/>
</dbReference>
<keyword evidence="3" id="KW-0143">Chaperone</keyword>
<dbReference type="Gene3D" id="3.30.420.40">
    <property type="match status" value="2"/>
</dbReference>
<evidence type="ECO:0000313" key="6">
    <source>
        <dbReference type="Proteomes" id="UP000037397"/>
    </source>
</evidence>
<dbReference type="InterPro" id="IPR013126">
    <property type="entry name" value="Hsp_70_fam"/>
</dbReference>
<dbReference type="PANTHER" id="PTHR42749:SF1">
    <property type="entry name" value="CELL SHAPE-DETERMINING PROTEIN MREB"/>
    <property type="match status" value="1"/>
</dbReference>
<dbReference type="AlphaFoldDB" id="A0A0L6CG17"/>
<dbReference type="GO" id="GO:0005524">
    <property type="term" value="F:ATP binding"/>
    <property type="evidence" value="ECO:0007669"/>
    <property type="project" value="UniProtKB-KW"/>
</dbReference>
<name>A0A0L6CG17_9MICO</name>
<dbReference type="STRING" id="1631356.VV01_05805"/>
<dbReference type="SUPFAM" id="SSF53067">
    <property type="entry name" value="Actin-like ATPase domain"/>
    <property type="match status" value="2"/>
</dbReference>
<proteinExistence type="predicted"/>
<dbReference type="Gene3D" id="3.90.640.10">
    <property type="entry name" value="Actin, Chain A, domain 4"/>
    <property type="match status" value="1"/>
</dbReference>
<sequence>MDKIGIEVGTAYTRAVLHVGGKRLHTSVPSAVAVDPAGDVVVGEDALARIEQSPSAGLIGPSRRVGDRVPFILSGRRVTAESLLGALVAGVIDPVLLPTERDAAQVSLVVPDEWDADRRASVSEAVSDAGYPTVRCVGRAAAALVAHGLHADRLVRWGGQTYDAVVVNAGASGMTASVMRPADGAWGLVQGCSTTEFGADDLDDAIVAHTRASLPAVLDDPPSSQTLHRAAREARTQLGSADTARVQWGTAPGEATVVSASTLETGVGRRLRAAVQSLVRQVDDALDGGRPSSVVLIGAAATLPLVVDSVAEGFGHAPLVHVDPELTAARGALRHPAIAVHPVPAAAPLPAAGGAAAAASGAAAAPASAAAPDAPRTVATPPGAPAASVPARTLTSVPPVDPQAATAAVRPVPVTSAPRGPVRPHRDGEHRSRVLLAGGAIAASALLIAGASLASSLFGGSDSPASAQSTPSSVVTYSPTPTPTATPSVVATLPEVESAEPLYKKVRRSTERSTVREEPAPRRTTEKKQTPTPRTTTPRPTTPKPPAPKPTTPKPTAPKPTAPKPTTPKPTAPAPTAPKPTAPKPTAPKPPTQPKPSATSSQQQPATSSQASAQQPASTTR</sequence>
<feature type="region of interest" description="Disordered" evidence="4">
    <location>
        <begin position="458"/>
        <end position="621"/>
    </location>
</feature>
<feature type="compositionally biased region" description="Pro residues" evidence="4">
    <location>
        <begin position="540"/>
        <end position="594"/>
    </location>
</feature>
<comment type="caution">
    <text evidence="5">The sequence shown here is derived from an EMBL/GenBank/DDBJ whole genome shotgun (WGS) entry which is preliminary data.</text>
</comment>
<dbReference type="EMBL" id="LAIR01000002">
    <property type="protein sequence ID" value="KNX36771.1"/>
    <property type="molecule type" value="Genomic_DNA"/>
</dbReference>
<dbReference type="PATRIC" id="fig|1631356.3.peg.1106"/>
<keyword evidence="1" id="KW-0547">Nucleotide-binding</keyword>
<evidence type="ECO:0000256" key="1">
    <source>
        <dbReference type="ARBA" id="ARBA00022741"/>
    </source>
</evidence>
<evidence type="ECO:0000256" key="2">
    <source>
        <dbReference type="ARBA" id="ARBA00022840"/>
    </source>
</evidence>
<dbReference type="PRINTS" id="PR01217">
    <property type="entry name" value="PRICHEXTENSN"/>
</dbReference>
<feature type="compositionally biased region" description="Low complexity" evidence="4">
    <location>
        <begin position="404"/>
        <end position="419"/>
    </location>
</feature>
<evidence type="ECO:0000313" key="5">
    <source>
        <dbReference type="EMBL" id="KNX36771.1"/>
    </source>
</evidence>
<dbReference type="Pfam" id="PF00012">
    <property type="entry name" value="HSP70"/>
    <property type="match status" value="1"/>
</dbReference>
<organism evidence="5 6">
    <name type="scientific">Luteipulveratus halotolerans</name>
    <dbReference type="NCBI Taxonomy" id="1631356"/>
    <lineage>
        <taxon>Bacteria</taxon>
        <taxon>Bacillati</taxon>
        <taxon>Actinomycetota</taxon>
        <taxon>Actinomycetes</taxon>
        <taxon>Micrococcales</taxon>
        <taxon>Dermacoccaceae</taxon>
        <taxon>Luteipulveratus</taxon>
    </lineage>
</organism>
<keyword evidence="6" id="KW-1185">Reference proteome</keyword>
<evidence type="ECO:0000256" key="4">
    <source>
        <dbReference type="SAM" id="MobiDB-lite"/>
    </source>
</evidence>
<keyword evidence="2" id="KW-0067">ATP-binding</keyword>
<dbReference type="InterPro" id="IPR043129">
    <property type="entry name" value="ATPase_NBD"/>
</dbReference>
<accession>A0A0L6CG17</accession>
<feature type="compositionally biased region" description="Low complexity" evidence="4">
    <location>
        <begin position="372"/>
        <end position="381"/>
    </location>
</feature>
<dbReference type="GO" id="GO:0140662">
    <property type="term" value="F:ATP-dependent protein folding chaperone"/>
    <property type="evidence" value="ECO:0007669"/>
    <property type="project" value="InterPro"/>
</dbReference>
<dbReference type="Proteomes" id="UP000037397">
    <property type="component" value="Unassembled WGS sequence"/>
</dbReference>
<feature type="region of interest" description="Disordered" evidence="4">
    <location>
        <begin position="372"/>
        <end position="429"/>
    </location>
</feature>
<gene>
    <name evidence="5" type="ORF">VV01_05805</name>
</gene>
<protein>
    <submittedName>
        <fullName evidence="5">Uncharacterized protein</fullName>
    </submittedName>
</protein>
<reference evidence="6" key="1">
    <citation type="submission" date="2015-03" db="EMBL/GenBank/DDBJ databases">
        <title>Luteipulveratus halotolerans sp. nov., a novel actinobacterium (Dermacoccaceae) from Sarawak, Malaysia.</title>
        <authorList>
            <person name="Juboi H."/>
            <person name="Basik A."/>
            <person name="Shamsul S.S."/>
            <person name="Arnold P."/>
            <person name="Schmitt E.K."/>
            <person name="Sanglier J.-J."/>
            <person name="Yeo T."/>
        </authorList>
    </citation>
    <scope>NUCLEOTIDE SEQUENCE [LARGE SCALE GENOMIC DNA]</scope>
    <source>
        <strain evidence="6">C296001</strain>
    </source>
</reference>
<feature type="compositionally biased region" description="Low complexity" evidence="4">
    <location>
        <begin position="595"/>
        <end position="621"/>
    </location>
</feature>
<feature type="compositionally biased region" description="Basic and acidic residues" evidence="4">
    <location>
        <begin position="508"/>
        <end position="529"/>
    </location>
</feature>